<accession>A0ABP1Q2L4</accession>
<organism evidence="3 4">
    <name type="scientific">Orchesella dallaii</name>
    <dbReference type="NCBI Taxonomy" id="48710"/>
    <lineage>
        <taxon>Eukaryota</taxon>
        <taxon>Metazoa</taxon>
        <taxon>Ecdysozoa</taxon>
        <taxon>Arthropoda</taxon>
        <taxon>Hexapoda</taxon>
        <taxon>Collembola</taxon>
        <taxon>Entomobryomorpha</taxon>
        <taxon>Entomobryoidea</taxon>
        <taxon>Orchesellidae</taxon>
        <taxon>Orchesellinae</taxon>
        <taxon>Orchesella</taxon>
    </lineage>
</organism>
<feature type="domain" description="RNase NYN" evidence="2">
    <location>
        <begin position="347"/>
        <end position="501"/>
    </location>
</feature>
<dbReference type="Proteomes" id="UP001642540">
    <property type="component" value="Unassembled WGS sequence"/>
</dbReference>
<comment type="caution">
    <text evidence="3">The sequence shown here is derived from an EMBL/GenBank/DDBJ whole genome shotgun (WGS) entry which is preliminary data.</text>
</comment>
<dbReference type="EMBL" id="CAXLJM020000020">
    <property type="protein sequence ID" value="CAL8086996.1"/>
    <property type="molecule type" value="Genomic_DNA"/>
</dbReference>
<dbReference type="Gene3D" id="3.40.50.11980">
    <property type="match status" value="1"/>
</dbReference>
<name>A0ABP1Q2L4_9HEXA</name>
<dbReference type="PANTHER" id="PTHR12876:SF35">
    <property type="entry name" value="LD08718P-RELATED"/>
    <property type="match status" value="1"/>
</dbReference>
<dbReference type="InterPro" id="IPR021869">
    <property type="entry name" value="RNase_Zc3h12_NYN"/>
</dbReference>
<dbReference type="PANTHER" id="PTHR12876">
    <property type="entry name" value="N4BP1-RELATED"/>
    <property type="match status" value="1"/>
</dbReference>
<dbReference type="CDD" id="cd18719">
    <property type="entry name" value="PIN_Zc3h12a-N4BP1-like"/>
    <property type="match status" value="1"/>
</dbReference>
<proteinExistence type="predicted"/>
<sequence length="506" mass="56923">MKTRGRKSFEPLVRPRPNNVRRSRKREVTRNRRMSQITKPLNETIVLSDSEVDENVPDEDNEEEIQVIDIADVTQEDDDDVRTPHVANANTSIGNYVTAPTLPSKSPKPVILGNIAGNASPDPDPPVIVLGDDPEPDDDDGVEVVAVVVSSSRQGMIRSTTNANVTRSALNRRKSSSLSQIQDAIRKAKSTIRRNSSSRNSSPSRYVLNSVAANSRQIRRNKKGKKQKRNFQRKQQMHGVNAFHRNRTFEDQRKVVYKVDNDPGSGPWERMGNKIPQAATGNANFSFEAIPFIPFATSSPAKRRPKRVADRAGTWIPKNKRTAPPPIAPGSNIMNVGAAEQRPAGGLRPIVIDGSNVAVGHGKMLHMNKFSAKGIKICVDYFLKRGHKEIIVFVPRHKLKKNESLDPELLEEMEKNGYVRFTPSREAGGQRISSYDDLFVVQYAHETGGIIVSNDNFRDLYDRNEHWRETIQFRILQYTWITQDCIMFPEDPLGRTGPSLDNFLKF</sequence>
<reference evidence="3 4" key="1">
    <citation type="submission" date="2024-08" db="EMBL/GenBank/DDBJ databases">
        <authorList>
            <person name="Cucini C."/>
            <person name="Frati F."/>
        </authorList>
    </citation>
    <scope>NUCLEOTIDE SEQUENCE [LARGE SCALE GENOMIC DNA]</scope>
</reference>
<evidence type="ECO:0000313" key="4">
    <source>
        <dbReference type="Proteomes" id="UP001642540"/>
    </source>
</evidence>
<feature type="compositionally biased region" description="Basic residues" evidence="1">
    <location>
        <begin position="219"/>
        <end position="236"/>
    </location>
</feature>
<protein>
    <recommendedName>
        <fullName evidence="2">RNase NYN domain-containing protein</fullName>
    </recommendedName>
</protein>
<feature type="compositionally biased region" description="Basic residues" evidence="1">
    <location>
        <begin position="19"/>
        <end position="33"/>
    </location>
</feature>
<gene>
    <name evidence="3" type="ORF">ODALV1_LOCUS6606</name>
</gene>
<evidence type="ECO:0000259" key="2">
    <source>
        <dbReference type="Pfam" id="PF11977"/>
    </source>
</evidence>
<dbReference type="InterPro" id="IPR051101">
    <property type="entry name" value="ZC3H12/N4BP1_RNase_Reg"/>
</dbReference>
<evidence type="ECO:0000256" key="1">
    <source>
        <dbReference type="SAM" id="MobiDB-lite"/>
    </source>
</evidence>
<evidence type="ECO:0000313" key="3">
    <source>
        <dbReference type="EMBL" id="CAL8086996.1"/>
    </source>
</evidence>
<dbReference type="Pfam" id="PF11977">
    <property type="entry name" value="RNase_Zc3h12a"/>
    <property type="match status" value="1"/>
</dbReference>
<feature type="region of interest" description="Disordered" evidence="1">
    <location>
        <begin position="219"/>
        <end position="238"/>
    </location>
</feature>
<keyword evidence="4" id="KW-1185">Reference proteome</keyword>
<feature type="region of interest" description="Disordered" evidence="1">
    <location>
        <begin position="1"/>
        <end position="40"/>
    </location>
</feature>